<keyword evidence="3" id="KW-1185">Reference proteome</keyword>
<dbReference type="AlphaFoldDB" id="A0A3Q9I640"/>
<dbReference type="Proteomes" id="UP000270678">
    <property type="component" value="Chromosome"/>
</dbReference>
<organism evidence="2 3">
    <name type="scientific">Paenibacillus lutimineralis</name>
    <dbReference type="NCBI Taxonomy" id="2707005"/>
    <lineage>
        <taxon>Bacteria</taxon>
        <taxon>Bacillati</taxon>
        <taxon>Bacillota</taxon>
        <taxon>Bacilli</taxon>
        <taxon>Bacillales</taxon>
        <taxon>Paenibacillaceae</taxon>
        <taxon>Paenibacillus</taxon>
    </lineage>
</organism>
<gene>
    <name evidence="2" type="ORF">EI981_02590</name>
</gene>
<reference evidence="3" key="1">
    <citation type="submission" date="2018-12" db="EMBL/GenBank/DDBJ databases">
        <title>Complete genome sequence of Paenibacillus sp. MBLB1234.</title>
        <authorList>
            <person name="Nam Y.-D."/>
            <person name="Kang J."/>
            <person name="Chung W.-H."/>
            <person name="Park Y.S."/>
        </authorList>
    </citation>
    <scope>NUCLEOTIDE SEQUENCE [LARGE SCALE GENOMIC DNA]</scope>
    <source>
        <strain evidence="3">MBLB1234</strain>
    </source>
</reference>
<name>A0A3Q9I640_9BACL</name>
<feature type="signal peptide" evidence="1">
    <location>
        <begin position="1"/>
        <end position="28"/>
    </location>
</feature>
<dbReference type="RefSeq" id="WP_126995166.1">
    <property type="nucleotide sequence ID" value="NZ_CP034346.1"/>
</dbReference>
<sequence>MNMQNVIKKTVLSAVMLSAAAVPGITHAAENTVQTEIQDVKTQAATMVSMDGKSQMISFVKISDPLELAKQYAPETVEDWKQVLEQMGENILPTNTIDAKLAPVKGLSGIKLSGNEQPKTLPGQTSIAVLVSKNEATVAEDAFLKSWAALAKAEESKDAAAIREALDGLLEQLKLVNAEREAAGE</sequence>
<evidence type="ECO:0000313" key="3">
    <source>
        <dbReference type="Proteomes" id="UP000270678"/>
    </source>
</evidence>
<keyword evidence="1" id="KW-0732">Signal</keyword>
<proteinExistence type="predicted"/>
<accession>A0A3Q9I640</accession>
<protein>
    <submittedName>
        <fullName evidence="2">Uncharacterized protein</fullName>
    </submittedName>
</protein>
<evidence type="ECO:0000256" key="1">
    <source>
        <dbReference type="SAM" id="SignalP"/>
    </source>
</evidence>
<dbReference type="OrthoDB" id="2625511at2"/>
<feature type="chain" id="PRO_5018767963" evidence="1">
    <location>
        <begin position="29"/>
        <end position="185"/>
    </location>
</feature>
<evidence type="ECO:0000313" key="2">
    <source>
        <dbReference type="EMBL" id="AZS13467.1"/>
    </source>
</evidence>
<dbReference type="EMBL" id="CP034346">
    <property type="protein sequence ID" value="AZS13467.1"/>
    <property type="molecule type" value="Genomic_DNA"/>
</dbReference>
<dbReference type="KEGG" id="plut:EI981_02590"/>